<dbReference type="AlphaFoldDB" id="A0A834I7I4"/>
<organism evidence="2 3">
    <name type="scientific">Rhynchophorus ferrugineus</name>
    <name type="common">Red palm weevil</name>
    <name type="synonym">Curculio ferrugineus</name>
    <dbReference type="NCBI Taxonomy" id="354439"/>
    <lineage>
        <taxon>Eukaryota</taxon>
        <taxon>Metazoa</taxon>
        <taxon>Ecdysozoa</taxon>
        <taxon>Arthropoda</taxon>
        <taxon>Hexapoda</taxon>
        <taxon>Insecta</taxon>
        <taxon>Pterygota</taxon>
        <taxon>Neoptera</taxon>
        <taxon>Endopterygota</taxon>
        <taxon>Coleoptera</taxon>
        <taxon>Polyphaga</taxon>
        <taxon>Cucujiformia</taxon>
        <taxon>Curculionidae</taxon>
        <taxon>Dryophthorinae</taxon>
        <taxon>Rhynchophorus</taxon>
    </lineage>
</organism>
<keyword evidence="1" id="KW-0732">Signal</keyword>
<feature type="chain" id="PRO_5032628468" evidence="1">
    <location>
        <begin position="22"/>
        <end position="90"/>
    </location>
</feature>
<reference evidence="2" key="1">
    <citation type="submission" date="2020-08" db="EMBL/GenBank/DDBJ databases">
        <title>Genome sequencing and assembly of the red palm weevil Rhynchophorus ferrugineus.</title>
        <authorList>
            <person name="Dias G.B."/>
            <person name="Bergman C.M."/>
            <person name="Manee M."/>
        </authorList>
    </citation>
    <scope>NUCLEOTIDE SEQUENCE</scope>
    <source>
        <strain evidence="2">AA-2017</strain>
        <tissue evidence="2">Whole larva</tissue>
    </source>
</reference>
<dbReference type="OrthoDB" id="442503at2759"/>
<feature type="signal peptide" evidence="1">
    <location>
        <begin position="1"/>
        <end position="21"/>
    </location>
</feature>
<accession>A0A834I7I4</accession>
<evidence type="ECO:0000256" key="1">
    <source>
        <dbReference type="SAM" id="SignalP"/>
    </source>
</evidence>
<comment type="caution">
    <text evidence="2">The sequence shown here is derived from an EMBL/GenBank/DDBJ whole genome shotgun (WGS) entry which is preliminary data.</text>
</comment>
<evidence type="ECO:0000313" key="3">
    <source>
        <dbReference type="Proteomes" id="UP000625711"/>
    </source>
</evidence>
<keyword evidence="3" id="KW-1185">Reference proteome</keyword>
<protein>
    <submittedName>
        <fullName evidence="2">Uncharacterized protein</fullName>
    </submittedName>
</protein>
<dbReference type="EMBL" id="JAACXV010014320">
    <property type="protein sequence ID" value="KAF7268527.1"/>
    <property type="molecule type" value="Genomic_DNA"/>
</dbReference>
<gene>
    <name evidence="2" type="ORF">GWI33_018401</name>
</gene>
<dbReference type="Proteomes" id="UP000625711">
    <property type="component" value="Unassembled WGS sequence"/>
</dbReference>
<evidence type="ECO:0000313" key="2">
    <source>
        <dbReference type="EMBL" id="KAF7268527.1"/>
    </source>
</evidence>
<sequence length="90" mass="10098">MVKHTAFVIFLPAFYFTTCLCLNPKINFREKEKEVLDQILGPGRYDARIRPSGVNGTDGPAIVRVNLFVRSITTISDIKMVSGGHLRSCR</sequence>
<name>A0A834I7I4_RHYFE</name>
<proteinExistence type="predicted"/>